<dbReference type="AlphaFoldDB" id="A0AAU9N8R2"/>
<dbReference type="PANTHER" id="PTHR45916:SF1">
    <property type="entry name" value="STRUCTURAL MAINTENANCE OF CHROMOSOMES PROTEIN 5"/>
    <property type="match status" value="1"/>
</dbReference>
<feature type="coiled-coil region" evidence="2">
    <location>
        <begin position="95"/>
        <end position="126"/>
    </location>
</feature>
<gene>
    <name evidence="3" type="ORF">LVIROSA_LOCUS21018</name>
</gene>
<dbReference type="EMBL" id="CAKMRJ010003631">
    <property type="protein sequence ID" value="CAH1434504.1"/>
    <property type="molecule type" value="Genomic_DNA"/>
</dbReference>
<reference evidence="3 4" key="1">
    <citation type="submission" date="2022-01" db="EMBL/GenBank/DDBJ databases">
        <authorList>
            <person name="Xiong W."/>
            <person name="Schranz E."/>
        </authorList>
    </citation>
    <scope>NUCLEOTIDE SEQUENCE [LARGE SCALE GENOMIC DNA]</scope>
</reference>
<keyword evidence="1 2" id="KW-0175">Coiled coil</keyword>
<dbReference type="GO" id="GO:0005634">
    <property type="term" value="C:nucleus"/>
    <property type="evidence" value="ECO:0007669"/>
    <property type="project" value="TreeGrafter"/>
</dbReference>
<dbReference type="GO" id="GO:0000724">
    <property type="term" value="P:double-strand break repair via homologous recombination"/>
    <property type="evidence" value="ECO:0007669"/>
    <property type="project" value="TreeGrafter"/>
</dbReference>
<protein>
    <submittedName>
        <fullName evidence="3">Uncharacterized protein</fullName>
    </submittedName>
</protein>
<name>A0AAU9N8R2_9ASTR</name>
<proteinExistence type="predicted"/>
<keyword evidence="4" id="KW-1185">Reference proteome</keyword>
<organism evidence="3 4">
    <name type="scientific">Lactuca virosa</name>
    <dbReference type="NCBI Taxonomy" id="75947"/>
    <lineage>
        <taxon>Eukaryota</taxon>
        <taxon>Viridiplantae</taxon>
        <taxon>Streptophyta</taxon>
        <taxon>Embryophyta</taxon>
        <taxon>Tracheophyta</taxon>
        <taxon>Spermatophyta</taxon>
        <taxon>Magnoliopsida</taxon>
        <taxon>eudicotyledons</taxon>
        <taxon>Gunneridae</taxon>
        <taxon>Pentapetalae</taxon>
        <taxon>asterids</taxon>
        <taxon>campanulids</taxon>
        <taxon>Asterales</taxon>
        <taxon>Asteraceae</taxon>
        <taxon>Cichorioideae</taxon>
        <taxon>Cichorieae</taxon>
        <taxon>Lactucinae</taxon>
        <taxon>Lactuca</taxon>
    </lineage>
</organism>
<evidence type="ECO:0000313" key="3">
    <source>
        <dbReference type="EMBL" id="CAH1434504.1"/>
    </source>
</evidence>
<dbReference type="GO" id="GO:0030915">
    <property type="term" value="C:Smc5-Smc6 complex"/>
    <property type="evidence" value="ECO:0007669"/>
    <property type="project" value="TreeGrafter"/>
</dbReference>
<dbReference type="Proteomes" id="UP001157418">
    <property type="component" value="Unassembled WGS sequence"/>
</dbReference>
<dbReference type="PANTHER" id="PTHR45916">
    <property type="entry name" value="STRUCTURAL MAINTENANCE OF CHROMOSOMES PROTEIN 5"/>
    <property type="match status" value="1"/>
</dbReference>
<sequence length="184" mass="21638">MEVITLATVHSGKEVREDPTVQKPPLCSLQPEKEASCYMLPKAQNKLFLPQDRFCEFAKLSPMKLLKETEKVVGDPQLPVLHRAFVETSAKVQRSEQVVEKNKEILNQLKALNAEHQQDVERVRQRDELLAKEFSHNYKEFHHTKKTFQAVCEYTEFMHLPWKFTQDETMKRASIIDNQRRKPY</sequence>
<comment type="caution">
    <text evidence="3">The sequence shown here is derived from an EMBL/GenBank/DDBJ whole genome shotgun (WGS) entry which is preliminary data.</text>
</comment>
<evidence type="ECO:0000313" key="4">
    <source>
        <dbReference type="Proteomes" id="UP001157418"/>
    </source>
</evidence>
<evidence type="ECO:0000256" key="2">
    <source>
        <dbReference type="SAM" id="Coils"/>
    </source>
</evidence>
<accession>A0AAU9N8R2</accession>
<dbReference type="GO" id="GO:0003697">
    <property type="term" value="F:single-stranded DNA binding"/>
    <property type="evidence" value="ECO:0007669"/>
    <property type="project" value="TreeGrafter"/>
</dbReference>
<evidence type="ECO:0000256" key="1">
    <source>
        <dbReference type="ARBA" id="ARBA00023054"/>
    </source>
</evidence>